<dbReference type="Gene3D" id="2.30.30.110">
    <property type="match status" value="1"/>
</dbReference>
<feature type="region of interest" description="Disordered" evidence="3">
    <location>
        <begin position="1"/>
        <end position="30"/>
    </location>
</feature>
<evidence type="ECO:0000256" key="3">
    <source>
        <dbReference type="SAM" id="MobiDB-lite"/>
    </source>
</evidence>
<dbReference type="EC" id="3.1.-.-" evidence="4"/>
<dbReference type="Pfam" id="PF02452">
    <property type="entry name" value="PemK_toxin"/>
    <property type="match status" value="1"/>
</dbReference>
<evidence type="ECO:0000256" key="1">
    <source>
        <dbReference type="ARBA" id="ARBA00007521"/>
    </source>
</evidence>
<reference evidence="4" key="1">
    <citation type="submission" date="2024-05" db="EMBL/GenBank/DDBJ databases">
        <title>Herbiconiux sp. A18JL235.</title>
        <authorList>
            <person name="Zhang G."/>
        </authorList>
    </citation>
    <scope>NUCLEOTIDE SEQUENCE</scope>
    <source>
        <strain evidence="4">A18JL235</strain>
    </source>
</reference>
<evidence type="ECO:0000313" key="4">
    <source>
        <dbReference type="EMBL" id="XDI06785.1"/>
    </source>
</evidence>
<proteinExistence type="inferred from homology"/>
<organism evidence="4">
    <name type="scientific">Herbiconiux sp. A18JL235</name>
    <dbReference type="NCBI Taxonomy" id="3152363"/>
    <lineage>
        <taxon>Bacteria</taxon>
        <taxon>Bacillati</taxon>
        <taxon>Actinomycetota</taxon>
        <taxon>Actinomycetes</taxon>
        <taxon>Micrococcales</taxon>
        <taxon>Microbacteriaceae</taxon>
        <taxon>Herbiconiux</taxon>
    </lineage>
</organism>
<dbReference type="AlphaFoldDB" id="A0AB39BKZ0"/>
<evidence type="ECO:0000256" key="2">
    <source>
        <dbReference type="ARBA" id="ARBA00022649"/>
    </source>
</evidence>
<dbReference type="GO" id="GO:0003677">
    <property type="term" value="F:DNA binding"/>
    <property type="evidence" value="ECO:0007669"/>
    <property type="project" value="InterPro"/>
</dbReference>
<keyword evidence="2" id="KW-1277">Toxin-antitoxin system</keyword>
<dbReference type="EMBL" id="CP162511">
    <property type="protein sequence ID" value="XDI06785.1"/>
    <property type="molecule type" value="Genomic_DNA"/>
</dbReference>
<protein>
    <submittedName>
        <fullName evidence="4">Type II toxin-antitoxin system PemK/MazF family toxin</fullName>
        <ecNumber evidence="4">3.1.-.-</ecNumber>
    </submittedName>
</protein>
<gene>
    <name evidence="4" type="ORF">ABFY20_06690</name>
</gene>
<dbReference type="SUPFAM" id="SSF50118">
    <property type="entry name" value="Cell growth inhibitor/plasmid maintenance toxic component"/>
    <property type="match status" value="1"/>
</dbReference>
<dbReference type="InterPro" id="IPR011067">
    <property type="entry name" value="Plasmid_toxin/cell-grow_inhib"/>
</dbReference>
<sequence length="187" mass="20071">MRRSAGSARRPGDDGGDSPGRFGAAATREVDPRRVGAVSIAYNPRADGSADPGEVVWTWVPYQEADGRGKDRPVLVIASEPGGTVLGVALTSKPHDDRWDVAIGSGPWDPAGRPSWVRLERVFRLHQGGVRRRGVALGSREFEAVAGELERMFGWRSSTRPASSRSASSGGRPGVLRRILGRMFGRG</sequence>
<keyword evidence="4" id="KW-0378">Hydrolase</keyword>
<dbReference type="GO" id="GO:0016787">
    <property type="term" value="F:hydrolase activity"/>
    <property type="evidence" value="ECO:0007669"/>
    <property type="project" value="UniProtKB-KW"/>
</dbReference>
<accession>A0AB39BKZ0</accession>
<dbReference type="RefSeq" id="WP_368499163.1">
    <property type="nucleotide sequence ID" value="NZ_CP162511.1"/>
</dbReference>
<comment type="similarity">
    <text evidence="1">Belongs to the PemK/MazF family.</text>
</comment>
<dbReference type="InterPro" id="IPR003477">
    <property type="entry name" value="PemK-like"/>
</dbReference>
<name>A0AB39BKZ0_9MICO</name>